<dbReference type="Proteomes" id="UP001447188">
    <property type="component" value="Unassembled WGS sequence"/>
</dbReference>
<keyword evidence="2" id="KW-1185">Reference proteome</keyword>
<gene>
    <name evidence="1" type="ORF">Q9L58_010063</name>
</gene>
<reference evidence="1 2" key="1">
    <citation type="submission" date="2024-02" db="EMBL/GenBank/DDBJ databases">
        <title>Discinaceae phylogenomics.</title>
        <authorList>
            <person name="Dirks A.C."/>
            <person name="James T.Y."/>
        </authorList>
    </citation>
    <scope>NUCLEOTIDE SEQUENCE [LARGE SCALE GENOMIC DNA]</scope>
    <source>
        <strain evidence="1 2">ACD0624</strain>
    </source>
</reference>
<organism evidence="1 2">
    <name type="scientific">Discina gigas</name>
    <dbReference type="NCBI Taxonomy" id="1032678"/>
    <lineage>
        <taxon>Eukaryota</taxon>
        <taxon>Fungi</taxon>
        <taxon>Dikarya</taxon>
        <taxon>Ascomycota</taxon>
        <taxon>Pezizomycotina</taxon>
        <taxon>Pezizomycetes</taxon>
        <taxon>Pezizales</taxon>
        <taxon>Discinaceae</taxon>
        <taxon>Discina</taxon>
    </lineage>
</organism>
<protein>
    <submittedName>
        <fullName evidence="1">Uncharacterized protein</fullName>
    </submittedName>
</protein>
<sequence length="259" mass="29507">MSGVFYVFLKWSSKNDTFASTYGRYMLLLNSRYDADELFRAMQSLQTGNGKGLLFPELTRQSPQFWCYDSPEGWKSVGAFQDENRLPEFRNTLSSILLNDRGSREWPIIANLVTGPDWVSGGDFFIRNRRQPNLYWNVHDTHIRTSVQRRTKFRIQKTKVEGEREPVIMIRKDTVTIQAIPETVTSAAVAAGSIYVSAEGPGGRLVLSPVEMKWVFGGLVNKNVGVRWEDEKNTREESLATKPFLVLMLNGGGDEWELV</sequence>
<proteinExistence type="predicted"/>
<evidence type="ECO:0000313" key="2">
    <source>
        <dbReference type="Proteomes" id="UP001447188"/>
    </source>
</evidence>
<evidence type="ECO:0000313" key="1">
    <source>
        <dbReference type="EMBL" id="KAL0631080.1"/>
    </source>
</evidence>
<accession>A0ABR3G587</accession>
<comment type="caution">
    <text evidence="1">The sequence shown here is derived from an EMBL/GenBank/DDBJ whole genome shotgun (WGS) entry which is preliminary data.</text>
</comment>
<dbReference type="EMBL" id="JBBBZM010000304">
    <property type="protein sequence ID" value="KAL0631080.1"/>
    <property type="molecule type" value="Genomic_DNA"/>
</dbReference>
<name>A0ABR3G587_9PEZI</name>